<keyword evidence="3" id="KW-1185">Reference proteome</keyword>
<dbReference type="Proteomes" id="UP000886595">
    <property type="component" value="Unassembled WGS sequence"/>
</dbReference>
<protein>
    <recommendedName>
        <fullName evidence="1">Reverse transcriptase zinc-binding domain-containing protein</fullName>
    </recommendedName>
</protein>
<proteinExistence type="predicted"/>
<accession>A0A8X7WDJ2</accession>
<evidence type="ECO:0000259" key="1">
    <source>
        <dbReference type="Pfam" id="PF13966"/>
    </source>
</evidence>
<feature type="domain" description="Reverse transcriptase zinc-binding" evidence="1">
    <location>
        <begin position="103"/>
        <end position="170"/>
    </location>
</feature>
<name>A0A8X7WDJ2_BRACI</name>
<dbReference type="AlphaFoldDB" id="A0A8X7WDJ2"/>
<dbReference type="InterPro" id="IPR026960">
    <property type="entry name" value="RVT-Znf"/>
</dbReference>
<dbReference type="EMBL" id="JAAMPC010000002">
    <property type="protein sequence ID" value="KAG2328739.1"/>
    <property type="molecule type" value="Genomic_DNA"/>
</dbReference>
<dbReference type="OrthoDB" id="1107057at2759"/>
<comment type="caution">
    <text evidence="2">The sequence shown here is derived from an EMBL/GenBank/DDBJ whole genome shotgun (WGS) entry which is preliminary data.</text>
</comment>
<evidence type="ECO:0000313" key="2">
    <source>
        <dbReference type="EMBL" id="KAG2328739.1"/>
    </source>
</evidence>
<sequence>MRSRPSAAVVMDGNDVFFWFDNWLDQGKLIDITGDAGTIHLGVPRTARFSDIVSDGNWNIRDRRNRLFPSLFRQINEAPVPFSENGKDLMLWRHSDEQSKIYFSSSKTWQQIRDKREAVPWSKVVWFTQGIPRYSFITWLALKNRLSTGDRMRNWGMQQHCTLCGEPDET</sequence>
<gene>
    <name evidence="2" type="ORF">Bca52824_011467</name>
</gene>
<evidence type="ECO:0000313" key="3">
    <source>
        <dbReference type="Proteomes" id="UP000886595"/>
    </source>
</evidence>
<dbReference type="Pfam" id="PF13966">
    <property type="entry name" value="zf-RVT"/>
    <property type="match status" value="1"/>
</dbReference>
<reference evidence="2 3" key="1">
    <citation type="submission" date="2020-02" db="EMBL/GenBank/DDBJ databases">
        <authorList>
            <person name="Ma Q."/>
            <person name="Huang Y."/>
            <person name="Song X."/>
            <person name="Pei D."/>
        </authorList>
    </citation>
    <scope>NUCLEOTIDE SEQUENCE [LARGE SCALE GENOMIC DNA]</scope>
    <source>
        <strain evidence="2">Sxm20200214</strain>
        <tissue evidence="2">Leaf</tissue>
    </source>
</reference>
<organism evidence="2 3">
    <name type="scientific">Brassica carinata</name>
    <name type="common">Ethiopian mustard</name>
    <name type="synonym">Abyssinian cabbage</name>
    <dbReference type="NCBI Taxonomy" id="52824"/>
    <lineage>
        <taxon>Eukaryota</taxon>
        <taxon>Viridiplantae</taxon>
        <taxon>Streptophyta</taxon>
        <taxon>Embryophyta</taxon>
        <taxon>Tracheophyta</taxon>
        <taxon>Spermatophyta</taxon>
        <taxon>Magnoliopsida</taxon>
        <taxon>eudicotyledons</taxon>
        <taxon>Gunneridae</taxon>
        <taxon>Pentapetalae</taxon>
        <taxon>rosids</taxon>
        <taxon>malvids</taxon>
        <taxon>Brassicales</taxon>
        <taxon>Brassicaceae</taxon>
        <taxon>Brassiceae</taxon>
        <taxon>Brassica</taxon>
    </lineage>
</organism>